<keyword evidence="10" id="KW-1185">Reference proteome</keyword>
<dbReference type="GO" id="GO:0005886">
    <property type="term" value="C:plasma membrane"/>
    <property type="evidence" value="ECO:0007669"/>
    <property type="project" value="UniProtKB-SubCell"/>
</dbReference>
<feature type="chain" id="PRO_5039559294" description="ABC transporter substrate-binding protein PnrA-like domain-containing protein" evidence="7">
    <location>
        <begin position="22"/>
        <end position="364"/>
    </location>
</feature>
<dbReference type="CDD" id="cd06354">
    <property type="entry name" value="PBP1_PrnA-like"/>
    <property type="match status" value="1"/>
</dbReference>
<reference evidence="10" key="1">
    <citation type="submission" date="2015-08" db="EMBL/GenBank/DDBJ databases">
        <title>Fjat-14210 dsm16467.</title>
        <authorList>
            <person name="Liu B."/>
            <person name="Wang J."/>
            <person name="Zhu Y."/>
            <person name="Liu G."/>
            <person name="Chen Q."/>
            <person name="Chen Z."/>
            <person name="Lan J."/>
            <person name="Che J."/>
            <person name="Ge C."/>
            <person name="Shi H."/>
            <person name="Pan Z."/>
            <person name="Liu X."/>
        </authorList>
    </citation>
    <scope>NUCLEOTIDE SEQUENCE [LARGE SCALE GENOMIC DNA]</scope>
    <source>
        <strain evidence="10">DSM 16467</strain>
    </source>
</reference>
<evidence type="ECO:0000256" key="2">
    <source>
        <dbReference type="ARBA" id="ARBA00008610"/>
    </source>
</evidence>
<gene>
    <name evidence="9" type="ORF">AMD01_12100</name>
</gene>
<comment type="similarity">
    <text evidence="2">Belongs to the BMP lipoprotein family.</text>
</comment>
<dbReference type="SUPFAM" id="SSF53822">
    <property type="entry name" value="Periplasmic binding protein-like I"/>
    <property type="match status" value="1"/>
</dbReference>
<keyword evidence="4 7" id="KW-0732">Signal</keyword>
<protein>
    <recommendedName>
        <fullName evidence="8">ABC transporter substrate-binding protein PnrA-like domain-containing protein</fullName>
    </recommendedName>
</protein>
<dbReference type="PANTHER" id="PTHR34296">
    <property type="entry name" value="TRANSCRIPTIONAL ACTIVATOR PROTEIN MED"/>
    <property type="match status" value="1"/>
</dbReference>
<dbReference type="Pfam" id="PF02608">
    <property type="entry name" value="Bmp"/>
    <property type="match status" value="1"/>
</dbReference>
<evidence type="ECO:0000259" key="8">
    <source>
        <dbReference type="Pfam" id="PF02608"/>
    </source>
</evidence>
<feature type="domain" description="ABC transporter substrate-binding protein PnrA-like" evidence="8">
    <location>
        <begin position="41"/>
        <end position="352"/>
    </location>
</feature>
<evidence type="ECO:0000256" key="1">
    <source>
        <dbReference type="ARBA" id="ARBA00004193"/>
    </source>
</evidence>
<dbReference type="STRING" id="284581.AMD01_12100"/>
<dbReference type="RefSeq" id="WP_053401651.1">
    <property type="nucleotide sequence ID" value="NZ_JAMAUM010000004.1"/>
</dbReference>
<keyword evidence="6" id="KW-0449">Lipoprotein</keyword>
<feature type="signal peptide" evidence="7">
    <location>
        <begin position="1"/>
        <end position="21"/>
    </location>
</feature>
<comment type="caution">
    <text evidence="9">The sequence shown here is derived from an EMBL/GenBank/DDBJ whole genome shotgun (WGS) entry which is preliminary data.</text>
</comment>
<accession>A0A0M0L6S2</accession>
<dbReference type="Proteomes" id="UP000037558">
    <property type="component" value="Unassembled WGS sequence"/>
</dbReference>
<dbReference type="InterPro" id="IPR028082">
    <property type="entry name" value="Peripla_BP_I"/>
</dbReference>
<evidence type="ECO:0000256" key="3">
    <source>
        <dbReference type="ARBA" id="ARBA00022475"/>
    </source>
</evidence>
<evidence type="ECO:0000256" key="5">
    <source>
        <dbReference type="ARBA" id="ARBA00023136"/>
    </source>
</evidence>
<organism evidence="9 10">
    <name type="scientific">Priestia koreensis</name>
    <dbReference type="NCBI Taxonomy" id="284581"/>
    <lineage>
        <taxon>Bacteria</taxon>
        <taxon>Bacillati</taxon>
        <taxon>Bacillota</taxon>
        <taxon>Bacilli</taxon>
        <taxon>Bacillales</taxon>
        <taxon>Bacillaceae</taxon>
        <taxon>Priestia</taxon>
    </lineage>
</organism>
<keyword evidence="3" id="KW-1003">Cell membrane</keyword>
<dbReference type="AlphaFoldDB" id="A0A0M0L6S2"/>
<comment type="subcellular location">
    <subcellularLocation>
        <location evidence="1">Cell membrane</location>
        <topology evidence="1">Lipid-anchor</topology>
    </subcellularLocation>
</comment>
<evidence type="ECO:0000313" key="9">
    <source>
        <dbReference type="EMBL" id="KOO46557.1"/>
    </source>
</evidence>
<keyword evidence="5" id="KW-0472">Membrane</keyword>
<evidence type="ECO:0000256" key="6">
    <source>
        <dbReference type="ARBA" id="ARBA00023288"/>
    </source>
</evidence>
<evidence type="ECO:0000256" key="4">
    <source>
        <dbReference type="ARBA" id="ARBA00022729"/>
    </source>
</evidence>
<dbReference type="InterPro" id="IPR003760">
    <property type="entry name" value="PnrA-like"/>
</dbReference>
<dbReference type="PATRIC" id="fig|284581.3.peg.2539"/>
<dbReference type="OrthoDB" id="9784230at2"/>
<dbReference type="PANTHER" id="PTHR34296:SF2">
    <property type="entry name" value="ABC TRANSPORTER GUANOSINE-BINDING PROTEIN NUPN"/>
    <property type="match status" value="1"/>
</dbReference>
<evidence type="ECO:0000256" key="7">
    <source>
        <dbReference type="SAM" id="SignalP"/>
    </source>
</evidence>
<dbReference type="InterPro" id="IPR050957">
    <property type="entry name" value="BMP_lipoprotein"/>
</dbReference>
<evidence type="ECO:0000313" key="10">
    <source>
        <dbReference type="Proteomes" id="UP000037558"/>
    </source>
</evidence>
<dbReference type="EMBL" id="LILC01000013">
    <property type="protein sequence ID" value="KOO46557.1"/>
    <property type="molecule type" value="Genomic_DNA"/>
</dbReference>
<name>A0A0M0L6S2_9BACI</name>
<dbReference type="PROSITE" id="PS51257">
    <property type="entry name" value="PROKAR_LIPOPROTEIN"/>
    <property type="match status" value="1"/>
</dbReference>
<dbReference type="Gene3D" id="3.40.50.2300">
    <property type="match status" value="2"/>
</dbReference>
<proteinExistence type="inferred from homology"/>
<sequence length="364" mass="38963">MKKVKAGLALSLVLAAGTILGACGSDNAEKAGGDGKKSNFKVGMVTDTGGVDDKSFNQSAWEGLQAFGKKHGLEEGTGYKYLQSTKADDYQPNLSKFVEANYDLTFGIGFLMEDDIQKAAEQNPKSNFALVDSILTDAKGNPVTLDNVAAITFKENVGSFLVGVAAANQTKTNKIGFIGGVDSPLIKKFESGFKAGVKSVNPKAEIIVQYAGDFNAPEKGSSIAATMYEQGADIIYHSAGGTGNGVFTEAKNRKKKGQDVWVIGVDRDQHEEGMPENVTLTSMIKRVDVAVQEVTQEAMDGKFPGGKEVVFGLEEDGVGIAPTKDNLTEETLKLVDEYQQKILKGEIKVPATDDEYKEFESTLK</sequence>